<dbReference type="InterPro" id="IPR001227">
    <property type="entry name" value="Ac_transferase_dom_sf"/>
</dbReference>
<dbReference type="InterPro" id="IPR014043">
    <property type="entry name" value="Acyl_transferase_dom"/>
</dbReference>
<name>A0A4Q7UT79_PSEST</name>
<dbReference type="GO" id="GO:0004314">
    <property type="term" value="F:[acyl-carrier-protein] S-malonyltransferase activity"/>
    <property type="evidence" value="ECO:0007669"/>
    <property type="project" value="UniProtKB-EC"/>
</dbReference>
<dbReference type="EMBL" id="SHKL01000001">
    <property type="protein sequence ID" value="RZT84896.1"/>
    <property type="molecule type" value="Genomic_DNA"/>
</dbReference>
<dbReference type="EC" id="2.3.1.39" evidence="1"/>
<keyword evidence="7" id="KW-1185">Reference proteome</keyword>
<comment type="caution">
    <text evidence="6">The sequence shown here is derived from an EMBL/GenBank/DDBJ whole genome shotgun (WGS) entry which is preliminary data.</text>
</comment>
<dbReference type="InterPro" id="IPR016036">
    <property type="entry name" value="Malonyl_transacylase_ACP-bd"/>
</dbReference>
<evidence type="ECO:0000313" key="6">
    <source>
        <dbReference type="EMBL" id="RZT84896.1"/>
    </source>
</evidence>
<dbReference type="PANTHER" id="PTHR42681">
    <property type="entry name" value="MALONYL-COA-ACYL CARRIER PROTEIN TRANSACYLASE, MITOCHONDRIAL"/>
    <property type="match status" value="1"/>
</dbReference>
<dbReference type="SUPFAM" id="SSF52151">
    <property type="entry name" value="FabD/lysophospholipase-like"/>
    <property type="match status" value="1"/>
</dbReference>
<reference evidence="6 7" key="1">
    <citation type="submission" date="2019-02" db="EMBL/GenBank/DDBJ databases">
        <title>Sequencing the genomes of 1000 actinobacteria strains.</title>
        <authorList>
            <person name="Klenk H.-P."/>
        </authorList>
    </citation>
    <scope>NUCLEOTIDE SEQUENCE [LARGE SCALE GENOMIC DNA]</scope>
    <source>
        <strain evidence="6 7">DSM 45779</strain>
    </source>
</reference>
<organism evidence="6 7">
    <name type="scientific">Pseudonocardia sediminis</name>
    <dbReference type="NCBI Taxonomy" id="1397368"/>
    <lineage>
        <taxon>Bacteria</taxon>
        <taxon>Bacillati</taxon>
        <taxon>Actinomycetota</taxon>
        <taxon>Actinomycetes</taxon>
        <taxon>Pseudonocardiales</taxon>
        <taxon>Pseudonocardiaceae</taxon>
        <taxon>Pseudonocardia</taxon>
    </lineage>
</organism>
<sequence length="310" mass="31544">MIALLAPGQGAQTPGMLSPWLTDPDAEKTVAGWSDAVGLDLVRLGTTAEAEEITDTAVTQPLIVALGLLAARRLLAQVDLPDDVVVAGHSIGELTACAIAGVLTDDDAVALAGVRGREMAAACAAEPTSMAAVLGGAEETVLARLSELGLDPANRNGAGQIVAAGATPAIEELVATPPEGARVKQLPVAGAFHTRYMASAGEAMAAHATSVTVTDPTRTLLSNADGEPVTSGAQALERLVAQVTRPVRWDSCMATLGRDGLSAALELPPGATLVGLVKRELKGTPTLAVKTPEQLEKAAELVAEHRGGDR</sequence>
<dbReference type="GO" id="GO:0006633">
    <property type="term" value="P:fatty acid biosynthetic process"/>
    <property type="evidence" value="ECO:0007669"/>
    <property type="project" value="TreeGrafter"/>
</dbReference>
<keyword evidence="2 6" id="KW-0808">Transferase</keyword>
<evidence type="ECO:0000313" key="7">
    <source>
        <dbReference type="Proteomes" id="UP000291591"/>
    </source>
</evidence>
<comment type="catalytic activity">
    <reaction evidence="4">
        <text>holo-[ACP] + malonyl-CoA = malonyl-[ACP] + CoA</text>
        <dbReference type="Rhea" id="RHEA:41792"/>
        <dbReference type="Rhea" id="RHEA-COMP:9623"/>
        <dbReference type="Rhea" id="RHEA-COMP:9685"/>
        <dbReference type="ChEBI" id="CHEBI:57287"/>
        <dbReference type="ChEBI" id="CHEBI:57384"/>
        <dbReference type="ChEBI" id="CHEBI:64479"/>
        <dbReference type="ChEBI" id="CHEBI:78449"/>
        <dbReference type="EC" id="2.3.1.39"/>
    </reaction>
</comment>
<dbReference type="Gene3D" id="3.40.366.10">
    <property type="entry name" value="Malonyl-Coenzyme A Acyl Carrier Protein, domain 2"/>
    <property type="match status" value="1"/>
</dbReference>
<dbReference type="Proteomes" id="UP000291591">
    <property type="component" value="Unassembled WGS sequence"/>
</dbReference>
<dbReference type="Gene3D" id="3.30.70.250">
    <property type="entry name" value="Malonyl-CoA ACP transacylase, ACP-binding"/>
    <property type="match status" value="1"/>
</dbReference>
<accession>A0A4Q7UT79</accession>
<proteinExistence type="predicted"/>
<dbReference type="PANTHER" id="PTHR42681:SF1">
    <property type="entry name" value="MALONYL-COA-ACYL CARRIER PROTEIN TRANSACYLASE, MITOCHONDRIAL"/>
    <property type="match status" value="1"/>
</dbReference>
<evidence type="ECO:0000256" key="2">
    <source>
        <dbReference type="ARBA" id="ARBA00022679"/>
    </source>
</evidence>
<evidence type="ECO:0000259" key="5">
    <source>
        <dbReference type="SMART" id="SM00827"/>
    </source>
</evidence>
<evidence type="ECO:0000256" key="3">
    <source>
        <dbReference type="ARBA" id="ARBA00023315"/>
    </source>
</evidence>
<gene>
    <name evidence="6" type="ORF">EV383_1753</name>
</gene>
<dbReference type="GO" id="GO:0005829">
    <property type="term" value="C:cytosol"/>
    <property type="evidence" value="ECO:0007669"/>
    <property type="project" value="TreeGrafter"/>
</dbReference>
<dbReference type="InterPro" id="IPR050858">
    <property type="entry name" value="Mal-CoA-ACP_Trans/PKS_FabD"/>
</dbReference>
<evidence type="ECO:0000256" key="4">
    <source>
        <dbReference type="ARBA" id="ARBA00048462"/>
    </source>
</evidence>
<dbReference type="InterPro" id="IPR016035">
    <property type="entry name" value="Acyl_Trfase/lysoPLipase"/>
</dbReference>
<keyword evidence="3" id="KW-0012">Acyltransferase</keyword>
<feature type="domain" description="Malonyl-CoA:ACP transacylase (MAT)" evidence="5">
    <location>
        <begin position="5"/>
        <end position="308"/>
    </location>
</feature>
<dbReference type="SUPFAM" id="SSF55048">
    <property type="entry name" value="Probable ACP-binding domain of malonyl-CoA ACP transacylase"/>
    <property type="match status" value="1"/>
</dbReference>
<protein>
    <recommendedName>
        <fullName evidence="1">[acyl-carrier-protein] S-malonyltransferase</fullName>
        <ecNumber evidence="1">2.3.1.39</ecNumber>
    </recommendedName>
</protein>
<dbReference type="AlphaFoldDB" id="A0A4Q7UT79"/>
<dbReference type="OrthoDB" id="3248271at2"/>
<dbReference type="RefSeq" id="WP_130289440.1">
    <property type="nucleotide sequence ID" value="NZ_SHKL01000001.1"/>
</dbReference>
<dbReference type="Pfam" id="PF00698">
    <property type="entry name" value="Acyl_transf_1"/>
    <property type="match status" value="1"/>
</dbReference>
<dbReference type="SMART" id="SM00827">
    <property type="entry name" value="PKS_AT"/>
    <property type="match status" value="1"/>
</dbReference>
<evidence type="ECO:0000256" key="1">
    <source>
        <dbReference type="ARBA" id="ARBA00013258"/>
    </source>
</evidence>